<feature type="transmembrane region" description="Helical" evidence="6">
    <location>
        <begin position="111"/>
        <end position="129"/>
    </location>
</feature>
<dbReference type="GO" id="GO:0016192">
    <property type="term" value="P:vesicle-mediated transport"/>
    <property type="evidence" value="ECO:0007669"/>
    <property type="project" value="InterPro"/>
</dbReference>
<evidence type="ECO:0000256" key="3">
    <source>
        <dbReference type="ARBA" id="ARBA00022692"/>
    </source>
</evidence>
<dbReference type="GO" id="GO:0005102">
    <property type="term" value="F:signaling receptor binding"/>
    <property type="evidence" value="ECO:0000318"/>
    <property type="project" value="GO_Central"/>
</dbReference>
<dbReference type="EMBL" id="EQ974800">
    <property type="protein sequence ID" value="EEF28111.1"/>
    <property type="molecule type" value="Genomic_DNA"/>
</dbReference>
<evidence type="ECO:0000256" key="5">
    <source>
        <dbReference type="ARBA" id="ARBA00023136"/>
    </source>
</evidence>
<gene>
    <name evidence="7" type="ORF">RCOM_0246520</name>
</gene>
<keyword evidence="5 6" id="KW-0472">Membrane</keyword>
<dbReference type="eggNOG" id="KOG2729">
    <property type="taxonomic scope" value="Eukaryota"/>
</dbReference>
<feature type="non-terminal residue" evidence="7">
    <location>
        <position position="152"/>
    </location>
</feature>
<dbReference type="STRING" id="3988.B9T7Q5"/>
<organism evidence="7 8">
    <name type="scientific">Ricinus communis</name>
    <name type="common">Castor bean</name>
    <dbReference type="NCBI Taxonomy" id="3988"/>
    <lineage>
        <taxon>Eukaryota</taxon>
        <taxon>Viridiplantae</taxon>
        <taxon>Streptophyta</taxon>
        <taxon>Embryophyta</taxon>
        <taxon>Tracheophyta</taxon>
        <taxon>Spermatophyta</taxon>
        <taxon>Magnoliopsida</taxon>
        <taxon>eudicotyledons</taxon>
        <taxon>Gunneridae</taxon>
        <taxon>Pentapetalae</taxon>
        <taxon>rosids</taxon>
        <taxon>fabids</taxon>
        <taxon>Malpighiales</taxon>
        <taxon>Euphorbiaceae</taxon>
        <taxon>Acalyphoideae</taxon>
        <taxon>Acalypheae</taxon>
        <taxon>Ricinus</taxon>
    </lineage>
</organism>
<keyword evidence="3 6" id="KW-0812">Transmembrane</keyword>
<name>B9T7Q5_RICCO</name>
<keyword evidence="8" id="KW-1185">Reference proteome</keyword>
<dbReference type="InterPro" id="IPR003377">
    <property type="entry name" value="Cornichon"/>
</dbReference>
<evidence type="ECO:0000256" key="6">
    <source>
        <dbReference type="SAM" id="Phobius"/>
    </source>
</evidence>
<dbReference type="PANTHER" id="PTHR12290">
    <property type="entry name" value="CORNICHON-RELATED"/>
    <property type="match status" value="1"/>
</dbReference>
<dbReference type="FunCoup" id="B9T7Q5">
    <property type="interactions" value="2373"/>
</dbReference>
<dbReference type="InParanoid" id="B9T7Q5"/>
<proteinExistence type="inferred from homology"/>
<reference evidence="8" key="1">
    <citation type="journal article" date="2010" name="Nat. Biotechnol.">
        <title>Draft genome sequence of the oilseed species Ricinus communis.</title>
        <authorList>
            <person name="Chan A.P."/>
            <person name="Crabtree J."/>
            <person name="Zhao Q."/>
            <person name="Lorenzi H."/>
            <person name="Orvis J."/>
            <person name="Puiu D."/>
            <person name="Melake-Berhan A."/>
            <person name="Jones K.M."/>
            <person name="Redman J."/>
            <person name="Chen G."/>
            <person name="Cahoon E.B."/>
            <person name="Gedil M."/>
            <person name="Stanke M."/>
            <person name="Haas B.J."/>
            <person name="Wortman J.R."/>
            <person name="Fraser-Liggett C.M."/>
            <person name="Ravel J."/>
            <person name="Rabinowicz P.D."/>
        </authorList>
    </citation>
    <scope>NUCLEOTIDE SEQUENCE [LARGE SCALE GENOMIC DNA]</scope>
    <source>
        <strain evidence="8">cv. Hale</strain>
    </source>
</reference>
<dbReference type="SMART" id="SM01398">
    <property type="entry name" value="Cornichon"/>
    <property type="match status" value="1"/>
</dbReference>
<accession>B9T7Q5</accession>
<evidence type="ECO:0000313" key="8">
    <source>
        <dbReference type="Proteomes" id="UP000008311"/>
    </source>
</evidence>
<evidence type="ECO:0000313" key="7">
    <source>
        <dbReference type="EMBL" id="EEF28111.1"/>
    </source>
</evidence>
<dbReference type="Pfam" id="PF03311">
    <property type="entry name" value="Cornichon"/>
    <property type="match status" value="1"/>
</dbReference>
<comment type="similarity">
    <text evidence="2">Belongs to the cornichon family.</text>
</comment>
<protein>
    <submittedName>
        <fullName evidence="7">Cornichon, putative</fullName>
    </submittedName>
</protein>
<dbReference type="GO" id="GO:0016020">
    <property type="term" value="C:membrane"/>
    <property type="evidence" value="ECO:0007669"/>
    <property type="project" value="UniProtKB-SubCell"/>
</dbReference>
<dbReference type="Proteomes" id="UP000008311">
    <property type="component" value="Unassembled WGS sequence"/>
</dbReference>
<keyword evidence="4 6" id="KW-1133">Transmembrane helix</keyword>
<evidence type="ECO:0000256" key="1">
    <source>
        <dbReference type="ARBA" id="ARBA00004141"/>
    </source>
</evidence>
<evidence type="ECO:0000256" key="4">
    <source>
        <dbReference type="ARBA" id="ARBA00022989"/>
    </source>
</evidence>
<feature type="transmembrane region" description="Helical" evidence="6">
    <location>
        <begin position="54"/>
        <end position="80"/>
    </location>
</feature>
<evidence type="ECO:0000256" key="2">
    <source>
        <dbReference type="ARBA" id="ARBA00010095"/>
    </source>
</evidence>
<comment type="subcellular location">
    <subcellularLocation>
        <location evidence="1">Membrane</location>
        <topology evidence="1">Multi-pass membrane protein</topology>
    </subcellularLocation>
</comment>
<sequence length="152" mass="18342">MVWDLIFTVLSLLLHFGLLAMVFHELLCLTDLEADHMNLFEATATINQWVMPEFVLQGFICILFLLTRHWLMFLLALPLTCYHFMRFWKREHLIDVTEVFRNINYEKKYRIIKLGIYLTFFIILMFRFVQPLVHNLCFFFDSSHFFVVSTFG</sequence>
<dbReference type="AlphaFoldDB" id="B9T7Q5"/>